<gene>
    <name evidence="9" type="ORF">GSLYS_00012095001</name>
</gene>
<dbReference type="InterPro" id="IPR051274">
    <property type="entry name" value="3-5_Exoribonuclease"/>
</dbReference>
<dbReference type="SMART" id="SM00479">
    <property type="entry name" value="EXOIII"/>
    <property type="match status" value="1"/>
</dbReference>
<dbReference type="Pfam" id="PF00929">
    <property type="entry name" value="RNase_T"/>
    <property type="match status" value="1"/>
</dbReference>
<comment type="subcellular location">
    <subcellularLocation>
        <location evidence="1">Cytoplasm</location>
    </subcellularLocation>
</comment>
<evidence type="ECO:0000313" key="9">
    <source>
        <dbReference type="EMBL" id="CAL1538274.1"/>
    </source>
</evidence>
<dbReference type="PANTHER" id="PTHR23044:SF61">
    <property type="entry name" value="3'-5' EXORIBONUCLEASE 1-RELATED"/>
    <property type="match status" value="1"/>
</dbReference>
<evidence type="ECO:0000256" key="5">
    <source>
        <dbReference type="ARBA" id="ARBA00022839"/>
    </source>
</evidence>
<dbReference type="Proteomes" id="UP001497497">
    <property type="component" value="Unassembled WGS sequence"/>
</dbReference>
<dbReference type="Pfam" id="PF02037">
    <property type="entry name" value="SAP"/>
    <property type="match status" value="1"/>
</dbReference>
<feature type="compositionally biased region" description="Basic residues" evidence="7">
    <location>
        <begin position="357"/>
        <end position="374"/>
    </location>
</feature>
<dbReference type="InterPro" id="IPR003034">
    <property type="entry name" value="SAP_dom"/>
</dbReference>
<feature type="region of interest" description="Disordered" evidence="7">
    <location>
        <begin position="343"/>
        <end position="377"/>
    </location>
</feature>
<dbReference type="GO" id="GO:0031047">
    <property type="term" value="P:regulatory ncRNA-mediated gene silencing"/>
    <property type="evidence" value="ECO:0007669"/>
    <property type="project" value="UniProtKB-KW"/>
</dbReference>
<dbReference type="GO" id="GO:0003676">
    <property type="term" value="F:nucleic acid binding"/>
    <property type="evidence" value="ECO:0007669"/>
    <property type="project" value="InterPro"/>
</dbReference>
<sequence length="408" mass="46878">MIIMDFKVEHAEENENKNFAEWKEEPHNSCWGASAINYFVDPSTEQIAELEGYSLKIETSGVAHRPKARLDSGTGGGANSDEILAKLSRINGAINKMTKEQMQSKLAEYRLNTSGVKDVLKKRLKNYYKRQKMAQCNRALTDDEKMKYDYLVVIDFEATCSETNENFIHEIIEFPAVLVDAQNQAVCNVFQRFCKPRVNPTLTDFCTSLTGISQQQVDKAKDFTEVFKEFEEWMAIHKLGTDYQFAILTDGPWDMARFLRTQTELSGIAFPKWAKQWINLRKAYTAFYGCGRINLHQMLEDLGMKFQGRPHCGLDDARNIAAIAIRLLQDGCIMRINEHFREGQISPQKSTGSSRASHSRGHKSPPKSHTNKKYIQRDSVQKCKEPFEVEQEGENMHELFEYLKLQRS</sequence>
<dbReference type="InterPro" id="IPR013520">
    <property type="entry name" value="Ribonucl_H"/>
</dbReference>
<evidence type="ECO:0000256" key="1">
    <source>
        <dbReference type="ARBA" id="ARBA00004496"/>
    </source>
</evidence>
<dbReference type="SMART" id="SM00513">
    <property type="entry name" value="SAP"/>
    <property type="match status" value="1"/>
</dbReference>
<dbReference type="Gene3D" id="3.30.420.10">
    <property type="entry name" value="Ribonuclease H-like superfamily/Ribonuclease H"/>
    <property type="match status" value="1"/>
</dbReference>
<name>A0AAV2HXE0_LYMST</name>
<dbReference type="InterPro" id="IPR012337">
    <property type="entry name" value="RNaseH-like_sf"/>
</dbReference>
<evidence type="ECO:0000259" key="8">
    <source>
        <dbReference type="PROSITE" id="PS50800"/>
    </source>
</evidence>
<keyword evidence="3" id="KW-0540">Nuclease</keyword>
<dbReference type="FunFam" id="3.30.420.10:FF:000034">
    <property type="entry name" value="3'-5' exoribonuclease 1"/>
    <property type="match status" value="1"/>
</dbReference>
<comment type="caution">
    <text evidence="9">The sequence shown here is derived from an EMBL/GenBank/DDBJ whole genome shotgun (WGS) entry which is preliminary data.</text>
</comment>
<reference evidence="9 10" key="1">
    <citation type="submission" date="2024-04" db="EMBL/GenBank/DDBJ databases">
        <authorList>
            <consortium name="Genoscope - CEA"/>
            <person name="William W."/>
        </authorList>
    </citation>
    <scope>NUCLEOTIDE SEQUENCE [LARGE SCALE GENOMIC DNA]</scope>
</reference>
<evidence type="ECO:0000313" key="10">
    <source>
        <dbReference type="Proteomes" id="UP001497497"/>
    </source>
</evidence>
<dbReference type="GO" id="GO:0005737">
    <property type="term" value="C:cytoplasm"/>
    <property type="evidence" value="ECO:0007669"/>
    <property type="project" value="UniProtKB-SubCell"/>
</dbReference>
<accession>A0AAV2HXE0</accession>
<evidence type="ECO:0000256" key="4">
    <source>
        <dbReference type="ARBA" id="ARBA00022801"/>
    </source>
</evidence>
<evidence type="ECO:0000256" key="6">
    <source>
        <dbReference type="ARBA" id="ARBA00023158"/>
    </source>
</evidence>
<dbReference type="GO" id="GO:0005730">
    <property type="term" value="C:nucleolus"/>
    <property type="evidence" value="ECO:0007669"/>
    <property type="project" value="TreeGrafter"/>
</dbReference>
<dbReference type="EMBL" id="CAXITT010000292">
    <property type="protein sequence ID" value="CAL1538274.1"/>
    <property type="molecule type" value="Genomic_DNA"/>
</dbReference>
<dbReference type="PANTHER" id="PTHR23044">
    <property type="entry name" value="3'-5' EXONUCLEASE ERI1-RELATED"/>
    <property type="match status" value="1"/>
</dbReference>
<dbReference type="InterPro" id="IPR036397">
    <property type="entry name" value="RNaseH_sf"/>
</dbReference>
<dbReference type="InterPro" id="IPR047201">
    <property type="entry name" value="ERI-1_3'hExo-like"/>
</dbReference>
<keyword evidence="5" id="KW-0269">Exonuclease</keyword>
<keyword evidence="6" id="KW-0943">RNA-mediated gene silencing</keyword>
<keyword evidence="10" id="KW-1185">Reference proteome</keyword>
<feature type="domain" description="SAP" evidence="8">
    <location>
        <begin position="94"/>
        <end position="128"/>
    </location>
</feature>
<keyword evidence="2" id="KW-0963">Cytoplasm</keyword>
<proteinExistence type="predicted"/>
<dbReference type="AlphaFoldDB" id="A0AAV2HXE0"/>
<dbReference type="SUPFAM" id="SSF53098">
    <property type="entry name" value="Ribonuclease H-like"/>
    <property type="match status" value="1"/>
</dbReference>
<dbReference type="InterPro" id="IPR036361">
    <property type="entry name" value="SAP_dom_sf"/>
</dbReference>
<dbReference type="CDD" id="cd06133">
    <property type="entry name" value="ERI-1_3'hExo_like"/>
    <property type="match status" value="1"/>
</dbReference>
<evidence type="ECO:0000256" key="3">
    <source>
        <dbReference type="ARBA" id="ARBA00022722"/>
    </source>
</evidence>
<keyword evidence="4" id="KW-0378">Hydrolase</keyword>
<dbReference type="Gene3D" id="1.10.720.30">
    <property type="entry name" value="SAP domain"/>
    <property type="match status" value="1"/>
</dbReference>
<dbReference type="PROSITE" id="PS50800">
    <property type="entry name" value="SAP"/>
    <property type="match status" value="1"/>
</dbReference>
<evidence type="ECO:0000256" key="7">
    <source>
        <dbReference type="SAM" id="MobiDB-lite"/>
    </source>
</evidence>
<protein>
    <recommendedName>
        <fullName evidence="8">SAP domain-containing protein</fullName>
    </recommendedName>
</protein>
<dbReference type="GO" id="GO:0000175">
    <property type="term" value="F:3'-5'-RNA exonuclease activity"/>
    <property type="evidence" value="ECO:0007669"/>
    <property type="project" value="InterPro"/>
</dbReference>
<feature type="compositionally biased region" description="Polar residues" evidence="7">
    <location>
        <begin position="345"/>
        <end position="356"/>
    </location>
</feature>
<organism evidence="9 10">
    <name type="scientific">Lymnaea stagnalis</name>
    <name type="common">Great pond snail</name>
    <name type="synonym">Helix stagnalis</name>
    <dbReference type="NCBI Taxonomy" id="6523"/>
    <lineage>
        <taxon>Eukaryota</taxon>
        <taxon>Metazoa</taxon>
        <taxon>Spiralia</taxon>
        <taxon>Lophotrochozoa</taxon>
        <taxon>Mollusca</taxon>
        <taxon>Gastropoda</taxon>
        <taxon>Heterobranchia</taxon>
        <taxon>Euthyneura</taxon>
        <taxon>Panpulmonata</taxon>
        <taxon>Hygrophila</taxon>
        <taxon>Lymnaeoidea</taxon>
        <taxon>Lymnaeidae</taxon>
        <taxon>Lymnaea</taxon>
    </lineage>
</organism>
<evidence type="ECO:0000256" key="2">
    <source>
        <dbReference type="ARBA" id="ARBA00022490"/>
    </source>
</evidence>